<keyword evidence="4" id="KW-0479">Metal-binding</keyword>
<evidence type="ECO:0000259" key="9">
    <source>
        <dbReference type="Pfam" id="PF05649"/>
    </source>
</evidence>
<accession>A0A016V560</accession>
<dbReference type="GO" id="GO:0005886">
    <property type="term" value="C:plasma membrane"/>
    <property type="evidence" value="ECO:0007669"/>
    <property type="project" value="TreeGrafter"/>
</dbReference>
<evidence type="ECO:0008006" key="12">
    <source>
        <dbReference type="Google" id="ProtNLM"/>
    </source>
</evidence>
<dbReference type="PRINTS" id="PR00786">
    <property type="entry name" value="NEPRILYSIN"/>
</dbReference>
<proteinExistence type="inferred from homology"/>
<dbReference type="PROSITE" id="PS51885">
    <property type="entry name" value="NEPRILYSIN"/>
    <property type="match status" value="1"/>
</dbReference>
<dbReference type="EMBL" id="JARK01001353">
    <property type="protein sequence ID" value="EYC22132.1"/>
    <property type="molecule type" value="Genomic_DNA"/>
</dbReference>
<dbReference type="InterPro" id="IPR018497">
    <property type="entry name" value="Peptidase_M13_C"/>
</dbReference>
<evidence type="ECO:0000256" key="7">
    <source>
        <dbReference type="ARBA" id="ARBA00023049"/>
    </source>
</evidence>
<reference evidence="11" key="1">
    <citation type="journal article" date="2015" name="Nat. Genet.">
        <title>The genome and transcriptome of the zoonotic hookworm Ancylostoma ceylanicum identify infection-specific gene families.</title>
        <authorList>
            <person name="Schwarz E.M."/>
            <person name="Hu Y."/>
            <person name="Antoshechkin I."/>
            <person name="Miller M.M."/>
            <person name="Sternberg P.W."/>
            <person name="Aroian R.V."/>
        </authorList>
    </citation>
    <scope>NUCLEOTIDE SEQUENCE</scope>
    <source>
        <strain evidence="11">HY135</strain>
    </source>
</reference>
<dbReference type="OrthoDB" id="6475849at2759"/>
<keyword evidence="3" id="KW-0645">Protease</keyword>
<dbReference type="MEROPS" id="M13.013"/>
<evidence type="ECO:0000256" key="5">
    <source>
        <dbReference type="ARBA" id="ARBA00022801"/>
    </source>
</evidence>
<dbReference type="Gene3D" id="3.40.390.10">
    <property type="entry name" value="Collagenase (Catalytic Domain)"/>
    <property type="match status" value="1"/>
</dbReference>
<dbReference type="CDD" id="cd08662">
    <property type="entry name" value="M13"/>
    <property type="match status" value="1"/>
</dbReference>
<comment type="caution">
    <text evidence="10">The sequence shown here is derived from an EMBL/GenBank/DDBJ whole genome shotgun (WGS) entry which is preliminary data.</text>
</comment>
<dbReference type="SUPFAM" id="SSF55486">
    <property type="entry name" value="Metalloproteases ('zincins'), catalytic domain"/>
    <property type="match status" value="1"/>
</dbReference>
<evidence type="ECO:0000256" key="6">
    <source>
        <dbReference type="ARBA" id="ARBA00022833"/>
    </source>
</evidence>
<dbReference type="InterPro" id="IPR008753">
    <property type="entry name" value="Peptidase_M13_N"/>
</dbReference>
<dbReference type="GO" id="GO:0016485">
    <property type="term" value="P:protein processing"/>
    <property type="evidence" value="ECO:0007669"/>
    <property type="project" value="TreeGrafter"/>
</dbReference>
<evidence type="ECO:0000313" key="10">
    <source>
        <dbReference type="EMBL" id="EYC22132.1"/>
    </source>
</evidence>
<dbReference type="Pfam" id="PF01431">
    <property type="entry name" value="Peptidase_M13"/>
    <property type="match status" value="1"/>
</dbReference>
<evidence type="ECO:0000256" key="4">
    <source>
        <dbReference type="ARBA" id="ARBA00022723"/>
    </source>
</evidence>
<name>A0A016V560_9BILA</name>
<protein>
    <recommendedName>
        <fullName evidence="12">Peptidase family M13</fullName>
    </recommendedName>
</protein>
<keyword evidence="11" id="KW-1185">Reference proteome</keyword>
<gene>
    <name evidence="10" type="primary">Acey_s0017.g3170</name>
    <name evidence="10" type="ORF">Y032_0017g3170</name>
</gene>
<keyword evidence="7" id="KW-0482">Metalloprotease</keyword>
<dbReference type="GO" id="GO:0004222">
    <property type="term" value="F:metalloendopeptidase activity"/>
    <property type="evidence" value="ECO:0007669"/>
    <property type="project" value="InterPro"/>
</dbReference>
<comment type="similarity">
    <text evidence="2">Belongs to the peptidase M13 family.</text>
</comment>
<dbReference type="AlphaFoldDB" id="A0A016V560"/>
<dbReference type="PANTHER" id="PTHR11733:SF237">
    <property type="entry name" value="NEPRILYSIN-LIKE 4"/>
    <property type="match status" value="1"/>
</dbReference>
<dbReference type="GO" id="GO:0046872">
    <property type="term" value="F:metal ion binding"/>
    <property type="evidence" value="ECO:0007669"/>
    <property type="project" value="UniProtKB-KW"/>
</dbReference>
<feature type="domain" description="Peptidase M13 N-terminal" evidence="9">
    <location>
        <begin position="4"/>
        <end position="347"/>
    </location>
</feature>
<feature type="domain" description="Peptidase M13 C-terminal" evidence="8">
    <location>
        <begin position="407"/>
        <end position="613"/>
    </location>
</feature>
<dbReference type="PANTHER" id="PTHR11733">
    <property type="entry name" value="ZINC METALLOPROTEASE FAMILY M13 NEPRILYSIN-RELATED"/>
    <property type="match status" value="1"/>
</dbReference>
<dbReference type="Proteomes" id="UP000024635">
    <property type="component" value="Unassembled WGS sequence"/>
</dbReference>
<organism evidence="10 11">
    <name type="scientific">Ancylostoma ceylanicum</name>
    <dbReference type="NCBI Taxonomy" id="53326"/>
    <lineage>
        <taxon>Eukaryota</taxon>
        <taxon>Metazoa</taxon>
        <taxon>Ecdysozoa</taxon>
        <taxon>Nematoda</taxon>
        <taxon>Chromadorea</taxon>
        <taxon>Rhabditida</taxon>
        <taxon>Rhabditina</taxon>
        <taxon>Rhabditomorpha</taxon>
        <taxon>Strongyloidea</taxon>
        <taxon>Ancylostomatidae</taxon>
        <taxon>Ancylostomatinae</taxon>
        <taxon>Ancylostoma</taxon>
    </lineage>
</organism>
<dbReference type="Gene3D" id="1.10.1380.10">
    <property type="entry name" value="Neutral endopeptidase , domain2"/>
    <property type="match status" value="1"/>
</dbReference>
<comment type="cofactor">
    <cofactor evidence="1">
        <name>Zn(2+)</name>
        <dbReference type="ChEBI" id="CHEBI:29105"/>
    </cofactor>
</comment>
<evidence type="ECO:0000259" key="8">
    <source>
        <dbReference type="Pfam" id="PF01431"/>
    </source>
</evidence>
<evidence type="ECO:0000256" key="3">
    <source>
        <dbReference type="ARBA" id="ARBA00022670"/>
    </source>
</evidence>
<sequence length="614" mass="71013">MNALKTMYSSCMNKDELNRIGAKGLLRSIRGNGIWPMLDGDEKWRREDYDLTSLLIQAYKVRGVDVFIANSVSLDKRNVSRRLIQFDQGDLALGESTRDFYLDRERHGAKIEAYRKFLIEKVTQFLQDADLPINRTKVASDVDELIDLETKWAKIIVPEEDRRDFSKMYNLRRLSDMQKLMPLVDWARFLHSVAPHVVHGYLSSNPEILVVEIDYMRRIAELLHLTDPRIITNYVYMRYTFNWEGELGERHEDISQALQRAIYGRKQKASRWKDCTTKTVNRMKYAAGAMYVKEAFDQASKAVAQEMIADLREAFQNMILTNDWMDAKTKASALDKAKQMLQHIAYPDFILDNEKLDDYYSGFAVQASDSYSQMVEKLSRWDLEYEFKRLIKPVDRNEFNFNSALVNAYYEYTSNTINLPAAILQPPFFHNTFPRALNYGGIGAVIGHEVTHGFDDLGRQFDSFGNLREWWDTSTKKKFQERAQCIISQYGNIEVYSTALRLNGRLTQGENIADNGGVKQAFKAYKNYLKMHGEEGRIKGLEQFNNEQMFFLGYALISCGHMTSGHLIYNILTNTHSPARYRVNQVLANLPEFAAAFQCKVGTPMNPTERCAVW</sequence>
<dbReference type="STRING" id="53326.A0A016V560"/>
<evidence type="ECO:0000256" key="1">
    <source>
        <dbReference type="ARBA" id="ARBA00001947"/>
    </source>
</evidence>
<dbReference type="InterPro" id="IPR000718">
    <property type="entry name" value="Peptidase_M13"/>
</dbReference>
<evidence type="ECO:0000313" key="11">
    <source>
        <dbReference type="Proteomes" id="UP000024635"/>
    </source>
</evidence>
<dbReference type="InterPro" id="IPR024079">
    <property type="entry name" value="MetalloPept_cat_dom_sf"/>
</dbReference>
<dbReference type="InterPro" id="IPR042089">
    <property type="entry name" value="Peptidase_M13_dom_2"/>
</dbReference>
<evidence type="ECO:0000256" key="2">
    <source>
        <dbReference type="ARBA" id="ARBA00007357"/>
    </source>
</evidence>
<keyword evidence="6" id="KW-0862">Zinc</keyword>
<dbReference type="Pfam" id="PF05649">
    <property type="entry name" value="Peptidase_M13_N"/>
    <property type="match status" value="1"/>
</dbReference>
<keyword evidence="5" id="KW-0378">Hydrolase</keyword>